<name>A0A834XN76_APHGI</name>
<keyword evidence="2" id="KW-1185">Reference proteome</keyword>
<evidence type="ECO:0000313" key="1">
    <source>
        <dbReference type="EMBL" id="KAF7987826.1"/>
    </source>
</evidence>
<protein>
    <submittedName>
        <fullName evidence="1">Uncharacterized protein</fullName>
    </submittedName>
</protein>
<evidence type="ECO:0000313" key="2">
    <source>
        <dbReference type="Proteomes" id="UP000639338"/>
    </source>
</evidence>
<accession>A0A834XN76</accession>
<sequence>MNIHQNLEKIPLGDDYADERNYINVGVDRATIFTISNENKDVVNNNFDKCKMNRLHKAMDIYCWWVLERDGILASEPRFKESKNITTL</sequence>
<dbReference type="EMBL" id="JACMRX010000006">
    <property type="protein sequence ID" value="KAF7987826.1"/>
    <property type="molecule type" value="Genomic_DNA"/>
</dbReference>
<dbReference type="Proteomes" id="UP000639338">
    <property type="component" value="Unassembled WGS sequence"/>
</dbReference>
<dbReference type="OrthoDB" id="1708588at2759"/>
<gene>
    <name evidence="1" type="ORF">HCN44_003689</name>
</gene>
<proteinExistence type="predicted"/>
<comment type="caution">
    <text evidence="1">The sequence shown here is derived from an EMBL/GenBank/DDBJ whole genome shotgun (WGS) entry which is preliminary data.</text>
</comment>
<dbReference type="AlphaFoldDB" id="A0A834XN76"/>
<organism evidence="1 2">
    <name type="scientific">Aphidius gifuensis</name>
    <name type="common">Parasitoid wasp</name>
    <dbReference type="NCBI Taxonomy" id="684658"/>
    <lineage>
        <taxon>Eukaryota</taxon>
        <taxon>Metazoa</taxon>
        <taxon>Ecdysozoa</taxon>
        <taxon>Arthropoda</taxon>
        <taxon>Hexapoda</taxon>
        <taxon>Insecta</taxon>
        <taxon>Pterygota</taxon>
        <taxon>Neoptera</taxon>
        <taxon>Endopterygota</taxon>
        <taxon>Hymenoptera</taxon>
        <taxon>Apocrita</taxon>
        <taxon>Ichneumonoidea</taxon>
        <taxon>Braconidae</taxon>
        <taxon>Aphidiinae</taxon>
        <taxon>Aphidius</taxon>
    </lineage>
</organism>
<reference evidence="1 2" key="1">
    <citation type="submission" date="2020-08" db="EMBL/GenBank/DDBJ databases">
        <title>Aphidius gifuensis genome sequencing and assembly.</title>
        <authorList>
            <person name="Du Z."/>
        </authorList>
    </citation>
    <scope>NUCLEOTIDE SEQUENCE [LARGE SCALE GENOMIC DNA]</scope>
    <source>
        <strain evidence="1">YNYX2018</strain>
        <tissue evidence="1">Adults</tissue>
    </source>
</reference>